<evidence type="ECO:0000259" key="1">
    <source>
        <dbReference type="Pfam" id="PF19480"/>
    </source>
</evidence>
<proteinExistence type="predicted"/>
<name>A0A0C2YRM0_PARME</name>
<dbReference type="Proteomes" id="UP000031971">
    <property type="component" value="Unassembled WGS sequence"/>
</dbReference>
<dbReference type="EMBL" id="JXSL01000030">
    <property type="protein sequence ID" value="KIL97778.1"/>
    <property type="molecule type" value="Genomic_DNA"/>
</dbReference>
<protein>
    <submittedName>
        <fullName evidence="2">DNA primase (Bacterial type)</fullName>
    </submittedName>
</protein>
<gene>
    <name evidence="2" type="ORF">CCC_00839</name>
</gene>
<dbReference type="RefSeq" id="WP_009871291.1">
    <property type="nucleotide sequence ID" value="NZ_JXSL01000030.1"/>
</dbReference>
<evidence type="ECO:0000313" key="2">
    <source>
        <dbReference type="EMBL" id="KIL97778.1"/>
    </source>
</evidence>
<accession>A0A0C2YRM0</accession>
<dbReference type="STRING" id="272627.CCC_00839"/>
<reference evidence="2 3" key="1">
    <citation type="submission" date="2015-01" db="EMBL/GenBank/DDBJ databases">
        <title>Genome Sequence of Magnetospirillum magnetotacticum Strain MS-1.</title>
        <authorList>
            <person name="Marinov G.K."/>
            <person name="Smalley M.D."/>
            <person name="DeSalvo G."/>
        </authorList>
    </citation>
    <scope>NUCLEOTIDE SEQUENCE [LARGE SCALE GENOMIC DNA]</scope>
    <source>
        <strain evidence="2 3">MS-1</strain>
    </source>
</reference>
<dbReference type="InterPro" id="IPR027565">
    <property type="entry name" value="Cupin_WbuC"/>
</dbReference>
<dbReference type="InterPro" id="IPR046058">
    <property type="entry name" value="WbuC_cupin"/>
</dbReference>
<dbReference type="NCBIfam" id="TIGR04366">
    <property type="entry name" value="cupin_WbuC"/>
    <property type="match status" value="1"/>
</dbReference>
<comment type="caution">
    <text evidence="2">The sequence shown here is derived from an EMBL/GenBank/DDBJ whole genome shotgun (WGS) entry which is preliminary data.</text>
</comment>
<feature type="domain" description="Cupin fold metalloprotein WbuC cupin" evidence="1">
    <location>
        <begin position="56"/>
        <end position="113"/>
    </location>
</feature>
<dbReference type="AlphaFoldDB" id="A0A0C2YRM0"/>
<keyword evidence="3" id="KW-1185">Reference proteome</keyword>
<dbReference type="Pfam" id="PF19480">
    <property type="entry name" value="DUF6016"/>
    <property type="match status" value="1"/>
</dbReference>
<evidence type="ECO:0000313" key="3">
    <source>
        <dbReference type="Proteomes" id="UP000031971"/>
    </source>
</evidence>
<dbReference type="OrthoDB" id="7345979at2"/>
<sequence>MTRSASYVSLDDPETCWKDPNAKSTGFFARHQQICLTRDVVEQIKRTALDSGVNCRLSLHTGPEDDFHEMIIFQHRDQYYRPKKHIRPKSFHMIEGEMAVFVFADDGEVIDAQIVNTTTNLIYRVGANLFHTDVPLTPYVVHHESTLGPFLGKSDHTFAPFSPPADDKEAYLKFRDGLLKLVGR</sequence>
<organism evidence="2 3">
    <name type="scientific">Paramagnetospirillum magnetotacticum MS-1</name>
    <dbReference type="NCBI Taxonomy" id="272627"/>
    <lineage>
        <taxon>Bacteria</taxon>
        <taxon>Pseudomonadati</taxon>
        <taxon>Pseudomonadota</taxon>
        <taxon>Alphaproteobacteria</taxon>
        <taxon>Rhodospirillales</taxon>
        <taxon>Magnetospirillaceae</taxon>
        <taxon>Paramagnetospirillum</taxon>
    </lineage>
</organism>